<reference evidence="1" key="1">
    <citation type="submission" date="2018-02" db="EMBL/GenBank/DDBJ databases">
        <title>Rhizophora mucronata_Transcriptome.</title>
        <authorList>
            <person name="Meera S.P."/>
            <person name="Sreeshan A."/>
            <person name="Augustine A."/>
        </authorList>
    </citation>
    <scope>NUCLEOTIDE SEQUENCE</scope>
    <source>
        <tissue evidence="1">Leaf</tissue>
    </source>
</reference>
<dbReference type="AlphaFoldDB" id="A0A2P2N563"/>
<dbReference type="EMBL" id="GGEC01057116">
    <property type="protein sequence ID" value="MBX37600.1"/>
    <property type="molecule type" value="Transcribed_RNA"/>
</dbReference>
<name>A0A2P2N563_RHIMU</name>
<proteinExistence type="predicted"/>
<sequence>MSTFFSLLRKKVNFMLERF</sequence>
<organism evidence="1">
    <name type="scientific">Rhizophora mucronata</name>
    <name type="common">Asiatic mangrove</name>
    <dbReference type="NCBI Taxonomy" id="61149"/>
    <lineage>
        <taxon>Eukaryota</taxon>
        <taxon>Viridiplantae</taxon>
        <taxon>Streptophyta</taxon>
        <taxon>Embryophyta</taxon>
        <taxon>Tracheophyta</taxon>
        <taxon>Spermatophyta</taxon>
        <taxon>Magnoliopsida</taxon>
        <taxon>eudicotyledons</taxon>
        <taxon>Gunneridae</taxon>
        <taxon>Pentapetalae</taxon>
        <taxon>rosids</taxon>
        <taxon>fabids</taxon>
        <taxon>Malpighiales</taxon>
        <taxon>Rhizophoraceae</taxon>
        <taxon>Rhizophora</taxon>
    </lineage>
</organism>
<protein>
    <submittedName>
        <fullName evidence="1">Uncharacterized protein</fullName>
    </submittedName>
</protein>
<evidence type="ECO:0000313" key="1">
    <source>
        <dbReference type="EMBL" id="MBX37600.1"/>
    </source>
</evidence>
<accession>A0A2P2N563</accession>